<evidence type="ECO:0000256" key="3">
    <source>
        <dbReference type="ARBA" id="ARBA00022475"/>
    </source>
</evidence>
<dbReference type="RefSeq" id="WP_005987038.1">
    <property type="nucleotide sequence ID" value="NZ_AOSV01000021.1"/>
</dbReference>
<evidence type="ECO:0000256" key="1">
    <source>
        <dbReference type="ARBA" id="ARBA00004651"/>
    </source>
</evidence>
<comment type="similarity">
    <text evidence="8">Belongs to the binding-protein-dependent transport system permease family. LivHM subfamily.</text>
</comment>
<reference evidence="10 11" key="1">
    <citation type="journal article" date="2013" name="Genome Announc.">
        <title>Draft Genome Sequence for Desulfovibrio africanus Strain PCS.</title>
        <authorList>
            <person name="Brown S.D."/>
            <person name="Utturkar S.M."/>
            <person name="Arkin A.P."/>
            <person name="Deutschbauer A.M."/>
            <person name="Elias D.A."/>
            <person name="Hazen T.C."/>
            <person name="Chakraborty R."/>
        </authorList>
    </citation>
    <scope>NUCLEOTIDE SEQUENCE [LARGE SCALE GENOMIC DNA]</scope>
    <source>
        <strain evidence="10 11">PCS</strain>
    </source>
</reference>
<keyword evidence="7 9" id="KW-0472">Membrane</keyword>
<dbReference type="InterPro" id="IPR001851">
    <property type="entry name" value="ABC_transp_permease"/>
</dbReference>
<dbReference type="EMBL" id="AOSV01000021">
    <property type="protein sequence ID" value="EMG37012.1"/>
    <property type="molecule type" value="Genomic_DNA"/>
</dbReference>
<dbReference type="InterPro" id="IPR052157">
    <property type="entry name" value="BCAA_transport_permease"/>
</dbReference>
<dbReference type="GO" id="GO:0006865">
    <property type="term" value="P:amino acid transport"/>
    <property type="evidence" value="ECO:0007669"/>
    <property type="project" value="UniProtKB-KW"/>
</dbReference>
<feature type="transmembrane region" description="Helical" evidence="9">
    <location>
        <begin position="51"/>
        <end position="68"/>
    </location>
</feature>
<evidence type="ECO:0000256" key="7">
    <source>
        <dbReference type="ARBA" id="ARBA00023136"/>
    </source>
</evidence>
<comment type="subcellular location">
    <subcellularLocation>
        <location evidence="1">Cell membrane</location>
        <topology evidence="1">Multi-pass membrane protein</topology>
    </subcellularLocation>
</comment>
<keyword evidence="5" id="KW-0029">Amino-acid transport</keyword>
<feature type="transmembrane region" description="Helical" evidence="9">
    <location>
        <begin position="74"/>
        <end position="95"/>
    </location>
</feature>
<feature type="transmembrane region" description="Helical" evidence="9">
    <location>
        <begin position="12"/>
        <end position="39"/>
    </location>
</feature>
<feature type="transmembrane region" description="Helical" evidence="9">
    <location>
        <begin position="276"/>
        <end position="293"/>
    </location>
</feature>
<dbReference type="Proteomes" id="UP000011922">
    <property type="component" value="Unassembled WGS sequence"/>
</dbReference>
<protein>
    <submittedName>
        <fullName evidence="10">Branched-chain amino acid ABC-type transport system, permease component</fullName>
    </submittedName>
</protein>
<name>M5PRL9_DESAF</name>
<keyword evidence="6 9" id="KW-1133">Transmembrane helix</keyword>
<evidence type="ECO:0000256" key="5">
    <source>
        <dbReference type="ARBA" id="ARBA00022970"/>
    </source>
</evidence>
<dbReference type="OrthoDB" id="5293349at2"/>
<dbReference type="PANTHER" id="PTHR11795:SF450">
    <property type="entry name" value="ABC TRANSPORTER PERMEASE PROTEIN"/>
    <property type="match status" value="1"/>
</dbReference>
<accession>M5PRL9</accession>
<dbReference type="Pfam" id="PF02653">
    <property type="entry name" value="BPD_transp_2"/>
    <property type="match status" value="1"/>
</dbReference>
<evidence type="ECO:0000256" key="8">
    <source>
        <dbReference type="ARBA" id="ARBA00037998"/>
    </source>
</evidence>
<dbReference type="CDD" id="cd06582">
    <property type="entry name" value="TM_PBP1_LivH_like"/>
    <property type="match status" value="1"/>
</dbReference>
<dbReference type="PATRIC" id="fig|1262666.3.peg.2178"/>
<organism evidence="10 11">
    <name type="scientific">Desulfocurvibacter africanus PCS</name>
    <dbReference type="NCBI Taxonomy" id="1262666"/>
    <lineage>
        <taxon>Bacteria</taxon>
        <taxon>Pseudomonadati</taxon>
        <taxon>Thermodesulfobacteriota</taxon>
        <taxon>Desulfovibrionia</taxon>
        <taxon>Desulfovibrionales</taxon>
        <taxon>Desulfovibrionaceae</taxon>
        <taxon>Desulfocurvibacter</taxon>
    </lineage>
</organism>
<dbReference type="GO" id="GO:0022857">
    <property type="term" value="F:transmembrane transporter activity"/>
    <property type="evidence" value="ECO:0007669"/>
    <property type="project" value="InterPro"/>
</dbReference>
<feature type="transmembrane region" description="Helical" evidence="9">
    <location>
        <begin position="107"/>
        <end position="126"/>
    </location>
</feature>
<evidence type="ECO:0000313" key="10">
    <source>
        <dbReference type="EMBL" id="EMG37012.1"/>
    </source>
</evidence>
<feature type="transmembrane region" description="Helical" evidence="9">
    <location>
        <begin position="200"/>
        <end position="218"/>
    </location>
</feature>
<dbReference type="PANTHER" id="PTHR11795">
    <property type="entry name" value="BRANCHED-CHAIN AMINO ACID TRANSPORT SYSTEM PERMEASE PROTEIN LIVH"/>
    <property type="match status" value="1"/>
</dbReference>
<dbReference type="AlphaFoldDB" id="M5PRL9"/>
<evidence type="ECO:0000256" key="4">
    <source>
        <dbReference type="ARBA" id="ARBA00022692"/>
    </source>
</evidence>
<evidence type="ECO:0000256" key="6">
    <source>
        <dbReference type="ARBA" id="ARBA00022989"/>
    </source>
</evidence>
<gene>
    <name evidence="10" type="ORF">PCS_02149</name>
</gene>
<dbReference type="GO" id="GO:0005886">
    <property type="term" value="C:plasma membrane"/>
    <property type="evidence" value="ECO:0007669"/>
    <property type="project" value="UniProtKB-SubCell"/>
</dbReference>
<keyword evidence="2" id="KW-0813">Transport</keyword>
<proteinExistence type="inferred from homology"/>
<evidence type="ECO:0000256" key="9">
    <source>
        <dbReference type="SAM" id="Phobius"/>
    </source>
</evidence>
<evidence type="ECO:0000256" key="2">
    <source>
        <dbReference type="ARBA" id="ARBA00022448"/>
    </source>
</evidence>
<keyword evidence="3" id="KW-1003">Cell membrane</keyword>
<evidence type="ECO:0000313" key="11">
    <source>
        <dbReference type="Proteomes" id="UP000011922"/>
    </source>
</evidence>
<feature type="transmembrane region" description="Helical" evidence="9">
    <location>
        <begin position="251"/>
        <end position="270"/>
    </location>
</feature>
<comment type="caution">
    <text evidence="10">The sequence shown here is derived from an EMBL/GenBank/DDBJ whole genome shotgun (WGS) entry which is preliminary data.</text>
</comment>
<feature type="transmembrane region" description="Helical" evidence="9">
    <location>
        <begin position="146"/>
        <end position="170"/>
    </location>
</feature>
<sequence>MPGPNHTSAVLLLYFAQIINSGLALGSVYGLMAIGFALIYNSSRLINFAQGELLLLGGLGLFSLTQAMELNPFLALAAASMWGFLLGHFLYATTLGLAMSQSPLRQLMLTVAASLVWQGLAILVWGKKPLLLAQLLPMPEVRLGSLYFGRDTVTAMVLALASGAALSFFLRHTRRGRAIRAVSMNPLAARLQGINPKASHALAFALAGVLACMAGMAVGPQTMLRYDMGLGLGLKGFVAATIGGYSSLSRVFLGGLGLGLLEAALVLLVSAELKEALSFSLLIGLMLLMPMTSHEERA</sequence>
<keyword evidence="4 9" id="KW-0812">Transmembrane</keyword>